<evidence type="ECO:0000313" key="7">
    <source>
        <dbReference type="Proteomes" id="UP000266568"/>
    </source>
</evidence>
<evidence type="ECO:0000256" key="3">
    <source>
        <dbReference type="ARBA" id="ARBA00023002"/>
    </source>
</evidence>
<keyword evidence="2" id="KW-0288">FMN</keyword>
<dbReference type="CDD" id="cd02136">
    <property type="entry name" value="PnbA_NfnB-like"/>
    <property type="match status" value="1"/>
</dbReference>
<evidence type="ECO:0000259" key="5">
    <source>
        <dbReference type="Pfam" id="PF00881"/>
    </source>
</evidence>
<evidence type="ECO:0000313" key="6">
    <source>
        <dbReference type="EMBL" id="RIA37165.1"/>
    </source>
</evidence>
<name>A0A397NQX3_9SPHN</name>
<dbReference type="OrthoDB" id="9802510at2"/>
<sequence>MRDLDQFEAIAGRRRAVRAFLPRPVDRALIARAIAIAATAPSSCNTQPWTLHIASGAALDRLRTALTEAVSSGRPPAYEVEAADRYEGPFRERQIDAAVRLFEAQGVGRYNTAARAQSMLRNFAFFGAPHAAFLFIPAGGGLREAADCSKFAQTFMLALAAAGLGSCPQGALSGYPAVVRQALRLGSETGKLLLGISFGYPDDDDPTARVRPPRCPTQDITRFHDD</sequence>
<dbReference type="AlphaFoldDB" id="A0A397NQX3"/>
<proteinExistence type="predicted"/>
<feature type="region of interest" description="Disordered" evidence="4">
    <location>
        <begin position="204"/>
        <end position="226"/>
    </location>
</feature>
<dbReference type="SUPFAM" id="SSF55469">
    <property type="entry name" value="FMN-dependent nitroreductase-like"/>
    <property type="match status" value="1"/>
</dbReference>
<dbReference type="Pfam" id="PF00881">
    <property type="entry name" value="Nitroreductase"/>
    <property type="match status" value="1"/>
</dbReference>
<evidence type="ECO:0000256" key="4">
    <source>
        <dbReference type="SAM" id="MobiDB-lite"/>
    </source>
</evidence>
<comment type="caution">
    <text evidence="6">The sequence shown here is derived from an EMBL/GenBank/DDBJ whole genome shotgun (WGS) entry which is preliminary data.</text>
</comment>
<organism evidence="6 7">
    <name type="scientific">Hephaestia caeni</name>
    <dbReference type="NCBI Taxonomy" id="645617"/>
    <lineage>
        <taxon>Bacteria</taxon>
        <taxon>Pseudomonadati</taxon>
        <taxon>Pseudomonadota</taxon>
        <taxon>Alphaproteobacteria</taxon>
        <taxon>Sphingomonadales</taxon>
        <taxon>Sphingomonadaceae</taxon>
        <taxon>Hephaestia</taxon>
    </lineage>
</organism>
<dbReference type="PANTHER" id="PTHR23026:SF90">
    <property type="entry name" value="IODOTYROSINE DEIODINASE 1"/>
    <property type="match status" value="1"/>
</dbReference>
<dbReference type="PANTHER" id="PTHR23026">
    <property type="entry name" value="NADPH NITROREDUCTASE"/>
    <property type="match status" value="1"/>
</dbReference>
<dbReference type="InterPro" id="IPR000415">
    <property type="entry name" value="Nitroreductase-like"/>
</dbReference>
<reference evidence="6 7" key="1">
    <citation type="submission" date="2018-08" db="EMBL/GenBank/DDBJ databases">
        <title>Genomic Encyclopedia of Type Strains, Phase IV (KMG-IV): sequencing the most valuable type-strain genomes for metagenomic binning, comparative biology and taxonomic classification.</title>
        <authorList>
            <person name="Goeker M."/>
        </authorList>
    </citation>
    <scope>NUCLEOTIDE SEQUENCE [LARGE SCALE GENOMIC DNA]</scope>
    <source>
        <strain evidence="6 7">DSM 25527</strain>
    </source>
</reference>
<dbReference type="InterPro" id="IPR050627">
    <property type="entry name" value="Nitroreductase/BluB"/>
</dbReference>
<keyword evidence="7" id="KW-1185">Reference proteome</keyword>
<dbReference type="InterPro" id="IPR029479">
    <property type="entry name" value="Nitroreductase"/>
</dbReference>
<dbReference type="Gene3D" id="3.40.109.10">
    <property type="entry name" value="NADH Oxidase"/>
    <property type="match status" value="1"/>
</dbReference>
<evidence type="ECO:0000256" key="2">
    <source>
        <dbReference type="ARBA" id="ARBA00022643"/>
    </source>
</evidence>
<evidence type="ECO:0000256" key="1">
    <source>
        <dbReference type="ARBA" id="ARBA00022630"/>
    </source>
</evidence>
<keyword evidence="1" id="KW-0285">Flavoprotein</keyword>
<feature type="domain" description="Nitroreductase" evidence="5">
    <location>
        <begin position="13"/>
        <end position="200"/>
    </location>
</feature>
<dbReference type="Proteomes" id="UP000266568">
    <property type="component" value="Unassembled WGS sequence"/>
</dbReference>
<keyword evidence="3" id="KW-0560">Oxidoreductase</keyword>
<dbReference type="EMBL" id="QXDC01000004">
    <property type="protein sequence ID" value="RIA37165.1"/>
    <property type="molecule type" value="Genomic_DNA"/>
</dbReference>
<gene>
    <name evidence="6" type="ORF">DFR49_3042</name>
</gene>
<protein>
    <recommendedName>
        <fullName evidence="5">Nitroreductase domain-containing protein</fullName>
    </recommendedName>
</protein>
<dbReference type="GO" id="GO:0016491">
    <property type="term" value="F:oxidoreductase activity"/>
    <property type="evidence" value="ECO:0007669"/>
    <property type="project" value="UniProtKB-KW"/>
</dbReference>
<accession>A0A397NQX3</accession>
<dbReference type="RefSeq" id="WP_119037227.1">
    <property type="nucleotide sequence ID" value="NZ_QXDC01000004.1"/>
</dbReference>